<protein>
    <submittedName>
        <fullName evidence="1">Uncharacterized protein</fullName>
    </submittedName>
</protein>
<name>A0A917FDS6_9BACL</name>
<evidence type="ECO:0000313" key="1">
    <source>
        <dbReference type="EMBL" id="GGF68349.1"/>
    </source>
</evidence>
<proteinExistence type="predicted"/>
<accession>A0A917FDS6</accession>
<dbReference type="AlphaFoldDB" id="A0A917FDS6"/>
<dbReference type="Proteomes" id="UP000637643">
    <property type="component" value="Unassembled WGS sequence"/>
</dbReference>
<keyword evidence="2" id="KW-1185">Reference proteome</keyword>
<reference evidence="1" key="1">
    <citation type="journal article" date="2014" name="Int. J. Syst. Evol. Microbiol.">
        <title>Complete genome sequence of Corynebacterium casei LMG S-19264T (=DSM 44701T), isolated from a smear-ripened cheese.</title>
        <authorList>
            <consortium name="US DOE Joint Genome Institute (JGI-PGF)"/>
            <person name="Walter F."/>
            <person name="Albersmeier A."/>
            <person name="Kalinowski J."/>
            <person name="Ruckert C."/>
        </authorList>
    </citation>
    <scope>NUCLEOTIDE SEQUENCE</scope>
    <source>
        <strain evidence="1">CGMCC 1.16134</strain>
    </source>
</reference>
<comment type="caution">
    <text evidence="1">The sequence shown here is derived from an EMBL/GenBank/DDBJ whole genome shotgun (WGS) entry which is preliminary data.</text>
</comment>
<dbReference type="EMBL" id="BMKR01000004">
    <property type="protein sequence ID" value="GGF68349.1"/>
    <property type="molecule type" value="Genomic_DNA"/>
</dbReference>
<gene>
    <name evidence="1" type="ORF">GCM10010912_11710</name>
</gene>
<reference evidence="1" key="2">
    <citation type="submission" date="2020-09" db="EMBL/GenBank/DDBJ databases">
        <authorList>
            <person name="Sun Q."/>
            <person name="Zhou Y."/>
        </authorList>
    </citation>
    <scope>NUCLEOTIDE SEQUENCE</scope>
    <source>
        <strain evidence="1">CGMCC 1.16134</strain>
    </source>
</reference>
<organism evidence="1 2">
    <name type="scientific">Paenibacillus albidus</name>
    <dbReference type="NCBI Taxonomy" id="2041023"/>
    <lineage>
        <taxon>Bacteria</taxon>
        <taxon>Bacillati</taxon>
        <taxon>Bacillota</taxon>
        <taxon>Bacilli</taxon>
        <taxon>Bacillales</taxon>
        <taxon>Paenibacillaceae</taxon>
        <taxon>Paenibacillus</taxon>
    </lineage>
</organism>
<sequence length="56" mass="6345">MAKLRLGQMIHDALFLSLRILLLRIIPYPNTPGNNQSEVQRRFNMGGYSQAGFALL</sequence>
<evidence type="ECO:0000313" key="2">
    <source>
        <dbReference type="Proteomes" id="UP000637643"/>
    </source>
</evidence>